<accession>A0A183MBZ7</accession>
<protein>
    <submittedName>
        <fullName evidence="1">Uncharacterized protein</fullName>
    </submittedName>
</protein>
<sequence length="34" mass="3895">MAVEGSQQETRVQGFLLTSVVHKMLRNLLRLLLL</sequence>
<evidence type="ECO:0000313" key="1">
    <source>
        <dbReference type="EMBL" id="VDP07066.1"/>
    </source>
</evidence>
<proteinExistence type="predicted"/>
<dbReference type="Proteomes" id="UP000277204">
    <property type="component" value="Unassembled WGS sequence"/>
</dbReference>
<keyword evidence="2" id="KW-1185">Reference proteome</keyword>
<gene>
    <name evidence="1" type="ORF">SMRZ_LOCUS13570</name>
</gene>
<reference evidence="1 2" key="1">
    <citation type="submission" date="2018-11" db="EMBL/GenBank/DDBJ databases">
        <authorList>
            <consortium name="Pathogen Informatics"/>
        </authorList>
    </citation>
    <scope>NUCLEOTIDE SEQUENCE [LARGE SCALE GENOMIC DNA]</scope>
    <source>
        <strain evidence="1 2">Zambia</strain>
    </source>
</reference>
<name>A0A183MBZ7_9TREM</name>
<evidence type="ECO:0000313" key="2">
    <source>
        <dbReference type="Proteomes" id="UP000277204"/>
    </source>
</evidence>
<organism evidence="1 2">
    <name type="scientific">Schistosoma margrebowiei</name>
    <dbReference type="NCBI Taxonomy" id="48269"/>
    <lineage>
        <taxon>Eukaryota</taxon>
        <taxon>Metazoa</taxon>
        <taxon>Spiralia</taxon>
        <taxon>Lophotrochozoa</taxon>
        <taxon>Platyhelminthes</taxon>
        <taxon>Trematoda</taxon>
        <taxon>Digenea</taxon>
        <taxon>Strigeidida</taxon>
        <taxon>Schistosomatoidea</taxon>
        <taxon>Schistosomatidae</taxon>
        <taxon>Schistosoma</taxon>
    </lineage>
</organism>
<dbReference type="EMBL" id="UZAI01010439">
    <property type="protein sequence ID" value="VDP07066.1"/>
    <property type="molecule type" value="Genomic_DNA"/>
</dbReference>
<dbReference type="AlphaFoldDB" id="A0A183MBZ7"/>